<evidence type="ECO:0000256" key="3">
    <source>
        <dbReference type="ARBA" id="ARBA00023204"/>
    </source>
</evidence>
<dbReference type="Gene3D" id="3.30.70.270">
    <property type="match status" value="1"/>
</dbReference>
<dbReference type="Pfam" id="PF13438">
    <property type="entry name" value="DUF4113"/>
    <property type="match status" value="1"/>
</dbReference>
<dbReference type="PANTHER" id="PTHR11076">
    <property type="entry name" value="DNA REPAIR POLYMERASE UMUC / TRANSFERASE FAMILY MEMBER"/>
    <property type="match status" value="1"/>
</dbReference>
<evidence type="ECO:0000313" key="6">
    <source>
        <dbReference type="EMBL" id="KYC44359.1"/>
    </source>
</evidence>
<comment type="caution">
    <text evidence="6">The sequence shown here is derived from an EMBL/GenBank/DDBJ whole genome shotgun (WGS) entry which is preliminary data.</text>
</comment>
<dbReference type="GO" id="GO:0003887">
    <property type="term" value="F:DNA-directed DNA polymerase activity"/>
    <property type="evidence" value="ECO:0007669"/>
    <property type="project" value="TreeGrafter"/>
</dbReference>
<dbReference type="AlphaFoldDB" id="A0A150IHC9"/>
<name>A0A150IHC9_9EURY</name>
<accession>A0A150IHC9</accession>
<dbReference type="SUPFAM" id="SSF56672">
    <property type="entry name" value="DNA/RNA polymerases"/>
    <property type="match status" value="1"/>
</dbReference>
<organism evidence="6 7">
    <name type="scientific">Candidatus Methanofastidiosum methylothiophilum</name>
    <dbReference type="NCBI Taxonomy" id="1705564"/>
    <lineage>
        <taxon>Archaea</taxon>
        <taxon>Methanobacteriati</taxon>
        <taxon>Methanobacteriota</taxon>
        <taxon>Stenosarchaea group</taxon>
        <taxon>Candidatus Methanofastidiosia</taxon>
        <taxon>Candidatus Methanofastidiosales</taxon>
        <taxon>Candidatus Methanofastidiosaceae</taxon>
        <taxon>Candidatus Methanofastidiosum</taxon>
    </lineage>
</organism>
<keyword evidence="1" id="KW-0227">DNA damage</keyword>
<sequence length="311" mass="36159">MTEFCKELKATVEKWTGIPVSIGIGSSKTLAKAANKLAKKKFRDVGVFNFLDHSDPDKYLEMLEVEDLWGIGRKHSKFLFRHNINNARDLKYADQGFIRKWLSVMGQRVVLELNGTCCYELEKLPKPKKNIAFTRSFGHYQETYEQLEEAVAYFTRKIGEKLRKEEELASFLQIFLLTNLHNDKLPQYHNSVIVRLFKPSNNSITLIKAAIKGLKAIFKEGYKYKKAGVISLGLIPESHKQYDLFIDPEFEKALQQTNLMDTLDRINRKVDADAVKFAIEGVRREWWMNQTRKSPRYTTSWKEIPLIDTAR</sequence>
<dbReference type="InterPro" id="IPR001126">
    <property type="entry name" value="UmuC"/>
</dbReference>
<keyword evidence="4" id="KW-0742">SOS response</keyword>
<dbReference type="PROSITE" id="PS50173">
    <property type="entry name" value="UMUC"/>
    <property type="match status" value="1"/>
</dbReference>
<dbReference type="Pfam" id="PF11799">
    <property type="entry name" value="IMS_C"/>
    <property type="match status" value="1"/>
</dbReference>
<dbReference type="GO" id="GO:0009432">
    <property type="term" value="P:SOS response"/>
    <property type="evidence" value="ECO:0007669"/>
    <property type="project" value="UniProtKB-KW"/>
</dbReference>
<dbReference type="EMBL" id="LNGD01000296">
    <property type="protein sequence ID" value="KYC44359.1"/>
    <property type="molecule type" value="Genomic_DNA"/>
</dbReference>
<dbReference type="Proteomes" id="UP000075578">
    <property type="component" value="Unassembled WGS sequence"/>
</dbReference>
<dbReference type="InterPro" id="IPR043502">
    <property type="entry name" value="DNA/RNA_pol_sf"/>
</dbReference>
<dbReference type="Pfam" id="PF00817">
    <property type="entry name" value="IMS"/>
    <property type="match status" value="1"/>
</dbReference>
<dbReference type="GO" id="GO:0006281">
    <property type="term" value="P:DNA repair"/>
    <property type="evidence" value="ECO:0007669"/>
    <property type="project" value="UniProtKB-KW"/>
</dbReference>
<dbReference type="InterPro" id="IPR050116">
    <property type="entry name" value="DNA_polymerase-Y"/>
</dbReference>
<feature type="domain" description="UmuC" evidence="5">
    <location>
        <begin position="1"/>
        <end position="72"/>
    </location>
</feature>
<evidence type="ECO:0000256" key="4">
    <source>
        <dbReference type="ARBA" id="ARBA00023236"/>
    </source>
</evidence>
<keyword evidence="2" id="KW-0741">SOS mutagenesis</keyword>
<evidence type="ECO:0000256" key="2">
    <source>
        <dbReference type="ARBA" id="ARBA00023199"/>
    </source>
</evidence>
<gene>
    <name evidence="6" type="ORF">AMQ74_01976</name>
</gene>
<dbReference type="GO" id="GO:0005829">
    <property type="term" value="C:cytosol"/>
    <property type="evidence" value="ECO:0007669"/>
    <property type="project" value="TreeGrafter"/>
</dbReference>
<keyword evidence="3" id="KW-0234">DNA repair</keyword>
<dbReference type="PATRIC" id="fig|1705564.3.peg.2212"/>
<dbReference type="GO" id="GO:0042276">
    <property type="term" value="P:error-prone translesion synthesis"/>
    <property type="evidence" value="ECO:0007669"/>
    <property type="project" value="TreeGrafter"/>
</dbReference>
<protein>
    <submittedName>
        <fullName evidence="6">DNA polymerase V subunit UmuC</fullName>
    </submittedName>
</protein>
<evidence type="ECO:0000313" key="7">
    <source>
        <dbReference type="Proteomes" id="UP000075578"/>
    </source>
</evidence>
<dbReference type="Gene3D" id="1.10.150.20">
    <property type="entry name" value="5' to 3' exonuclease, C-terminal subdomain"/>
    <property type="match status" value="1"/>
</dbReference>
<proteinExistence type="predicted"/>
<dbReference type="InterPro" id="IPR043128">
    <property type="entry name" value="Rev_trsase/Diguanyl_cyclase"/>
</dbReference>
<evidence type="ECO:0000256" key="1">
    <source>
        <dbReference type="ARBA" id="ARBA00022763"/>
    </source>
</evidence>
<dbReference type="PANTHER" id="PTHR11076:SF34">
    <property type="entry name" value="PROTEIN UMUC"/>
    <property type="match status" value="1"/>
</dbReference>
<evidence type="ECO:0000259" key="5">
    <source>
        <dbReference type="PROSITE" id="PS50173"/>
    </source>
</evidence>
<dbReference type="GO" id="GO:0003684">
    <property type="term" value="F:damaged DNA binding"/>
    <property type="evidence" value="ECO:0007669"/>
    <property type="project" value="InterPro"/>
</dbReference>
<dbReference type="InterPro" id="IPR017961">
    <property type="entry name" value="DNA_pol_Y-fam_little_finger"/>
</dbReference>
<reference evidence="6 7" key="1">
    <citation type="journal article" date="2016" name="ISME J.">
        <title>Chasing the elusive Euryarchaeota class WSA2: genomes reveal a uniquely fastidious methyl-reducing methanogen.</title>
        <authorList>
            <person name="Nobu M.K."/>
            <person name="Narihiro T."/>
            <person name="Kuroda K."/>
            <person name="Mei R."/>
            <person name="Liu W.T."/>
        </authorList>
    </citation>
    <scope>NUCLEOTIDE SEQUENCE [LARGE SCALE GENOMIC DNA]</scope>
    <source>
        <strain evidence="6">U1lsi0528_Bin089</strain>
    </source>
</reference>
<dbReference type="InterPro" id="IPR025188">
    <property type="entry name" value="DUF4113"/>
</dbReference>